<feature type="compositionally biased region" description="Polar residues" evidence="1">
    <location>
        <begin position="90"/>
        <end position="107"/>
    </location>
</feature>
<protein>
    <submittedName>
        <fullName evidence="2">Uncharacterized protein</fullName>
    </submittedName>
</protein>
<gene>
    <name evidence="2" type="ORF">PIB30_046999</name>
</gene>
<accession>A0ABU6XFN9</accession>
<comment type="caution">
    <text evidence="2">The sequence shown here is derived from an EMBL/GenBank/DDBJ whole genome shotgun (WGS) entry which is preliminary data.</text>
</comment>
<dbReference type="EMBL" id="JASCZI010211746">
    <property type="protein sequence ID" value="MED6196394.1"/>
    <property type="molecule type" value="Genomic_DNA"/>
</dbReference>
<evidence type="ECO:0000313" key="3">
    <source>
        <dbReference type="Proteomes" id="UP001341840"/>
    </source>
</evidence>
<organism evidence="2 3">
    <name type="scientific">Stylosanthes scabra</name>
    <dbReference type="NCBI Taxonomy" id="79078"/>
    <lineage>
        <taxon>Eukaryota</taxon>
        <taxon>Viridiplantae</taxon>
        <taxon>Streptophyta</taxon>
        <taxon>Embryophyta</taxon>
        <taxon>Tracheophyta</taxon>
        <taxon>Spermatophyta</taxon>
        <taxon>Magnoliopsida</taxon>
        <taxon>eudicotyledons</taxon>
        <taxon>Gunneridae</taxon>
        <taxon>Pentapetalae</taxon>
        <taxon>rosids</taxon>
        <taxon>fabids</taxon>
        <taxon>Fabales</taxon>
        <taxon>Fabaceae</taxon>
        <taxon>Papilionoideae</taxon>
        <taxon>50 kb inversion clade</taxon>
        <taxon>dalbergioids sensu lato</taxon>
        <taxon>Dalbergieae</taxon>
        <taxon>Pterocarpus clade</taxon>
        <taxon>Stylosanthes</taxon>
    </lineage>
</organism>
<evidence type="ECO:0000313" key="2">
    <source>
        <dbReference type="EMBL" id="MED6196394.1"/>
    </source>
</evidence>
<feature type="region of interest" description="Disordered" evidence="1">
    <location>
        <begin position="1"/>
        <end position="54"/>
    </location>
</feature>
<feature type="compositionally biased region" description="Basic and acidic residues" evidence="1">
    <location>
        <begin position="35"/>
        <end position="50"/>
    </location>
</feature>
<evidence type="ECO:0000256" key="1">
    <source>
        <dbReference type="SAM" id="MobiDB-lite"/>
    </source>
</evidence>
<name>A0ABU6XFN9_9FABA</name>
<keyword evidence="3" id="KW-1185">Reference proteome</keyword>
<dbReference type="Proteomes" id="UP001341840">
    <property type="component" value="Unassembled WGS sequence"/>
</dbReference>
<feature type="region of interest" description="Disordered" evidence="1">
    <location>
        <begin position="72"/>
        <end position="113"/>
    </location>
</feature>
<sequence>MTVPTWKGGSRIPRVTCSSSPIDSTVSSATSQPKRQHDLTQGDDHSDRPRPRSPCMRATAYRHLFACGSPSCMRRNSDTAENEAEALALSDSSILPSEEQAATTSPPTMHIPDVPESTVPAMFGAEVAGESKRNKRIATKPRSPKLEPMCTHRGSHVYAFWPWAARLFGRTNTYAYALRASMRTHRPIPASINRGAFHHFKGAHFHI</sequence>
<proteinExistence type="predicted"/>
<reference evidence="2 3" key="1">
    <citation type="journal article" date="2023" name="Plants (Basel)">
        <title>Bridging the Gap: Combining Genomics and Transcriptomics Approaches to Understand Stylosanthes scabra, an Orphan Legume from the Brazilian Caatinga.</title>
        <authorList>
            <person name="Ferreira-Neto J.R.C."/>
            <person name="da Silva M.D."/>
            <person name="Binneck E."/>
            <person name="de Melo N.F."/>
            <person name="da Silva R.H."/>
            <person name="de Melo A.L.T.M."/>
            <person name="Pandolfi V."/>
            <person name="Bustamante F.O."/>
            <person name="Brasileiro-Vidal A.C."/>
            <person name="Benko-Iseppon A.M."/>
        </authorList>
    </citation>
    <scope>NUCLEOTIDE SEQUENCE [LARGE SCALE GENOMIC DNA]</scope>
    <source>
        <tissue evidence="2">Leaves</tissue>
    </source>
</reference>
<feature type="compositionally biased region" description="Polar residues" evidence="1">
    <location>
        <begin position="16"/>
        <end position="33"/>
    </location>
</feature>